<evidence type="ECO:0000313" key="2">
    <source>
        <dbReference type="EMBL" id="CAD5220141.1"/>
    </source>
</evidence>
<dbReference type="WBParaSite" id="BXY_1019500.1">
    <property type="protein sequence ID" value="BXY_1019500.1"/>
    <property type="gene ID" value="BXY_1019500"/>
</dbReference>
<evidence type="ECO:0000313" key="3">
    <source>
        <dbReference type="EMBL" id="CAG9105994.1"/>
    </source>
</evidence>
<reference evidence="6" key="1">
    <citation type="submission" date="2016-11" db="UniProtKB">
        <authorList>
            <consortium name="WormBaseParasite"/>
        </authorList>
    </citation>
    <scope>IDENTIFICATION</scope>
</reference>
<reference evidence="3" key="2">
    <citation type="submission" date="2020-08" db="EMBL/GenBank/DDBJ databases">
        <authorList>
            <person name="Kikuchi T."/>
        </authorList>
    </citation>
    <scope>NUCLEOTIDE SEQUENCE</scope>
    <source>
        <strain evidence="2">Ka4C1</strain>
    </source>
</reference>
<keyword evidence="5" id="KW-1185">Reference proteome</keyword>
<dbReference type="Proteomes" id="UP000095284">
    <property type="component" value="Unplaced"/>
</dbReference>
<dbReference type="AlphaFoldDB" id="A0A1I7SAZ8"/>
<feature type="chain" id="PRO_5036022131" evidence="1">
    <location>
        <begin position="17"/>
        <end position="327"/>
    </location>
</feature>
<dbReference type="Proteomes" id="UP000582659">
    <property type="component" value="Unassembled WGS sequence"/>
</dbReference>
<protein>
    <submittedName>
        <fullName evidence="2">(pine wood nematode) hypothetical protein</fullName>
    </submittedName>
</protein>
<keyword evidence="1" id="KW-0732">Signal</keyword>
<dbReference type="InterPro" id="IPR021109">
    <property type="entry name" value="Peptidase_aspartic_dom_sf"/>
</dbReference>
<evidence type="ECO:0000313" key="6">
    <source>
        <dbReference type="WBParaSite" id="BXY_1019500.1"/>
    </source>
</evidence>
<dbReference type="SUPFAM" id="SSF50630">
    <property type="entry name" value="Acid proteases"/>
    <property type="match status" value="1"/>
</dbReference>
<organism evidence="4 6">
    <name type="scientific">Bursaphelenchus xylophilus</name>
    <name type="common">Pinewood nematode worm</name>
    <name type="synonym">Aphelenchoides xylophilus</name>
    <dbReference type="NCBI Taxonomy" id="6326"/>
    <lineage>
        <taxon>Eukaryota</taxon>
        <taxon>Metazoa</taxon>
        <taxon>Ecdysozoa</taxon>
        <taxon>Nematoda</taxon>
        <taxon>Chromadorea</taxon>
        <taxon>Rhabditida</taxon>
        <taxon>Tylenchina</taxon>
        <taxon>Tylenchomorpha</taxon>
        <taxon>Aphelenchoidea</taxon>
        <taxon>Aphelenchoididae</taxon>
        <taxon>Bursaphelenchus</taxon>
    </lineage>
</organism>
<dbReference type="Gene3D" id="2.40.70.10">
    <property type="entry name" value="Acid Proteases"/>
    <property type="match status" value="2"/>
</dbReference>
<dbReference type="Gene3D" id="2.60.40.1960">
    <property type="match status" value="1"/>
</dbReference>
<feature type="signal peptide" evidence="1">
    <location>
        <begin position="1"/>
        <end position="16"/>
    </location>
</feature>
<evidence type="ECO:0000313" key="5">
    <source>
        <dbReference type="Proteomes" id="UP000659654"/>
    </source>
</evidence>
<dbReference type="EMBL" id="CAJFCV020000003">
    <property type="protein sequence ID" value="CAG9105994.1"/>
    <property type="molecule type" value="Genomic_DNA"/>
</dbReference>
<dbReference type="Proteomes" id="UP000659654">
    <property type="component" value="Unassembled WGS sequence"/>
</dbReference>
<gene>
    <name evidence="2" type="ORF">BXYJ_LOCUS6030</name>
</gene>
<sequence length="327" mass="36384">MKGSLLFLSLFVAANALTEFTLPVTFSNGVGPSVSLVVDTMFTQSFVLGREWFGEKAGRGKTYDPAQSKYSKRIDYWRAHSYSNGEIYGTVSGAIYSDRVGSFPDDVEASFLVGQELDRGYPAKNLNGTYVAGHLGIAREKDGPTQTNLADKVLAQTENKVWCGEAIRSSQRYLQRSILGILPQDHQIVTRIPSKEYIRDWALTGRNVTTSGKALVPGARIAISSVVDKILFPRDNFSKAVRLFEATRVGERYKVDCNGNYDIDFVAGGQDVRIESVDLVEKEGEECFLKIGLSLDELFYFGLPFFANRGICFNFDLDEIILYNPIL</sequence>
<accession>A0A1I7SAZ8</accession>
<proteinExistence type="predicted"/>
<name>A0A1I7SAZ8_BURXY</name>
<evidence type="ECO:0000256" key="1">
    <source>
        <dbReference type="SAM" id="SignalP"/>
    </source>
</evidence>
<dbReference type="EMBL" id="CAJFDI010000003">
    <property type="protein sequence ID" value="CAD5220141.1"/>
    <property type="molecule type" value="Genomic_DNA"/>
</dbReference>
<dbReference type="SMR" id="A0A1I7SAZ8"/>
<evidence type="ECO:0000313" key="4">
    <source>
        <dbReference type="Proteomes" id="UP000095284"/>
    </source>
</evidence>